<evidence type="ECO:0000313" key="2">
    <source>
        <dbReference type="Proteomes" id="UP001215398"/>
    </source>
</evidence>
<keyword evidence="2" id="KW-1185">Reference proteome</keyword>
<accession>A0ABT5HCC7</accession>
<comment type="caution">
    <text evidence="1">The sequence shown here is derived from an EMBL/GenBank/DDBJ whole genome shotgun (WGS) entry which is preliminary data.</text>
</comment>
<sequence length="407" mass="45010">MLKSTKLKKTLLVGTTTILVSCSGQNEIKMGSYAYDAEFLKKYGIEYTELVSADGNAKVMVIPAWQGRVMTTSASGDEGDSYGWINYRFISEGKPSTQFNPVGGEERFWLGPEGGPFSLYFKEGQEQVYDNWVVPAVLDTESFNIKSQNNNSIRFVKDTRLVNASGTTFDINIDRTVSLMSMDEVAADFNIQLTNDMKVVAYKSENKITNTGNNAWTKEKGLISVWMLGCFNPTSTTTVFIPYKQDAEGVIVNDEYFGKIPEERLIKENGIIYFKIDGLYRSKLGLPASRATSLCGSYDSSKGVLTILWCNLPETPSTYVNGQWGDQEDPFAGDVINSYNDGPVEDGSIMGPFYEIETSSPGAELVPGASLVHIQKVVHIQGEDKQLAPIVKKIFGADLDVIKTKFQ</sequence>
<reference evidence="1 2" key="1">
    <citation type="submission" date="2023-01" db="EMBL/GenBank/DDBJ databases">
        <title>Exploring GABA producing Bacteroides strains toward improving mental health.</title>
        <authorList>
            <person name="Yousuf B."/>
            <person name="Bouhlel N.E."/>
            <person name="Mottawea W."/>
            <person name="Hammami R."/>
        </authorList>
    </citation>
    <scope>NUCLEOTIDE SEQUENCE [LARGE SCALE GENOMIC DNA]</scope>
    <source>
        <strain evidence="1 2">UO.H1054</strain>
    </source>
</reference>
<dbReference type="EMBL" id="JAQPYS010000086">
    <property type="protein sequence ID" value="MDC7138008.1"/>
    <property type="molecule type" value="Genomic_DNA"/>
</dbReference>
<dbReference type="Pfam" id="PF20583">
    <property type="entry name" value="DUF6786"/>
    <property type="match status" value="1"/>
</dbReference>
<dbReference type="PROSITE" id="PS51257">
    <property type="entry name" value="PROKAR_LIPOPROTEIN"/>
    <property type="match status" value="1"/>
</dbReference>
<gene>
    <name evidence="1" type="ORF">PQG98_16920</name>
</gene>
<name>A0ABT5HCC7_9BACE</name>
<evidence type="ECO:0008006" key="3">
    <source>
        <dbReference type="Google" id="ProtNLM"/>
    </source>
</evidence>
<organism evidence="1 2">
    <name type="scientific">Bacteroides zhangwenhongii</name>
    <dbReference type="NCBI Taxonomy" id="2650157"/>
    <lineage>
        <taxon>Bacteria</taxon>
        <taxon>Pseudomonadati</taxon>
        <taxon>Bacteroidota</taxon>
        <taxon>Bacteroidia</taxon>
        <taxon>Bacteroidales</taxon>
        <taxon>Bacteroidaceae</taxon>
        <taxon>Bacteroides</taxon>
    </lineage>
</organism>
<dbReference type="RefSeq" id="WP_270539524.1">
    <property type="nucleotide sequence ID" value="NZ_JAQCYP010000003.1"/>
</dbReference>
<evidence type="ECO:0000313" key="1">
    <source>
        <dbReference type="EMBL" id="MDC7138008.1"/>
    </source>
</evidence>
<dbReference type="InterPro" id="IPR046713">
    <property type="entry name" value="DUF6786"/>
</dbReference>
<dbReference type="Proteomes" id="UP001215398">
    <property type="component" value="Unassembled WGS sequence"/>
</dbReference>
<proteinExistence type="predicted"/>
<protein>
    <recommendedName>
        <fullName evidence="3">DUF4380 domain-containing protein</fullName>
    </recommendedName>
</protein>